<dbReference type="GeneID" id="34463123"/>
<dbReference type="PANTHER" id="PTHR42699:SF1">
    <property type="entry name" value="CYSTATHIONINE GAMMA-SYNTHASE-RELATED"/>
    <property type="match status" value="1"/>
</dbReference>
<evidence type="ECO:0000256" key="1">
    <source>
        <dbReference type="ARBA" id="ARBA00001933"/>
    </source>
</evidence>
<evidence type="ECO:0000256" key="4">
    <source>
        <dbReference type="SAM" id="MobiDB-lite"/>
    </source>
</evidence>
<dbReference type="InterPro" id="IPR015422">
    <property type="entry name" value="PyrdxlP-dep_Trfase_small"/>
</dbReference>
<dbReference type="GO" id="GO:0019346">
    <property type="term" value="P:transsulfuration"/>
    <property type="evidence" value="ECO:0007669"/>
    <property type="project" value="InterPro"/>
</dbReference>
<dbReference type="Gene3D" id="3.90.1150.10">
    <property type="entry name" value="Aspartate Aminotransferase, domain 1"/>
    <property type="match status" value="1"/>
</dbReference>
<gene>
    <name evidence="5" type="ORF">ASPGLDRAFT_48269</name>
</gene>
<dbReference type="OrthoDB" id="10047078at2759"/>
<organism evidence="5 6">
    <name type="scientific">Aspergillus glaucus CBS 516.65</name>
    <dbReference type="NCBI Taxonomy" id="1160497"/>
    <lineage>
        <taxon>Eukaryota</taxon>
        <taxon>Fungi</taxon>
        <taxon>Dikarya</taxon>
        <taxon>Ascomycota</taxon>
        <taxon>Pezizomycotina</taxon>
        <taxon>Eurotiomycetes</taxon>
        <taxon>Eurotiomycetidae</taxon>
        <taxon>Eurotiales</taxon>
        <taxon>Aspergillaceae</taxon>
        <taxon>Aspergillus</taxon>
        <taxon>Aspergillus subgen. Aspergillus</taxon>
    </lineage>
</organism>
<evidence type="ECO:0000313" key="5">
    <source>
        <dbReference type="EMBL" id="OJJ82942.1"/>
    </source>
</evidence>
<dbReference type="RefSeq" id="XP_022399640.1">
    <property type="nucleotide sequence ID" value="XM_022546862.1"/>
</dbReference>
<comment type="cofactor">
    <cofactor evidence="1 3">
        <name>pyridoxal 5'-phosphate</name>
        <dbReference type="ChEBI" id="CHEBI:597326"/>
    </cofactor>
</comment>
<evidence type="ECO:0000313" key="6">
    <source>
        <dbReference type="Proteomes" id="UP000184300"/>
    </source>
</evidence>
<proteinExistence type="inferred from homology"/>
<dbReference type="Gene3D" id="3.40.640.10">
    <property type="entry name" value="Type I PLP-dependent aspartate aminotransferase-like (Major domain)"/>
    <property type="match status" value="1"/>
</dbReference>
<keyword evidence="6" id="KW-1185">Reference proteome</keyword>
<dbReference type="InterPro" id="IPR051750">
    <property type="entry name" value="Trans-sulfuration_enzymes"/>
</dbReference>
<dbReference type="SUPFAM" id="SSF53383">
    <property type="entry name" value="PLP-dependent transferases"/>
    <property type="match status" value="1"/>
</dbReference>
<dbReference type="InterPro" id="IPR015424">
    <property type="entry name" value="PyrdxlP-dep_Trfase"/>
</dbReference>
<dbReference type="Pfam" id="PF01053">
    <property type="entry name" value="Cys_Met_Meta_PP"/>
    <property type="match status" value="1"/>
</dbReference>
<dbReference type="PANTHER" id="PTHR42699">
    <property type="match status" value="1"/>
</dbReference>
<dbReference type="EMBL" id="KV878900">
    <property type="protein sequence ID" value="OJJ82942.1"/>
    <property type="molecule type" value="Genomic_DNA"/>
</dbReference>
<dbReference type="AlphaFoldDB" id="A0A1L9VGI2"/>
<evidence type="ECO:0008006" key="7">
    <source>
        <dbReference type="Google" id="ProtNLM"/>
    </source>
</evidence>
<dbReference type="VEuPathDB" id="FungiDB:ASPGLDRAFT_48269"/>
<evidence type="ECO:0000256" key="3">
    <source>
        <dbReference type="RuleBase" id="RU362118"/>
    </source>
</evidence>
<keyword evidence="2 3" id="KW-0663">Pyridoxal phosphate</keyword>
<dbReference type="InterPro" id="IPR000277">
    <property type="entry name" value="Cys/Met-Metab_PyrdxlP-dep_enz"/>
</dbReference>
<accession>A0A1L9VGI2</accession>
<comment type="similarity">
    <text evidence="3">Belongs to the trans-sulfuration enzymes family.</text>
</comment>
<protein>
    <recommendedName>
        <fullName evidence="7">Cystathionine gamma-synthase</fullName>
    </recommendedName>
</protein>
<evidence type="ECO:0000256" key="2">
    <source>
        <dbReference type="ARBA" id="ARBA00022898"/>
    </source>
</evidence>
<dbReference type="GO" id="GO:0030170">
    <property type="term" value="F:pyridoxal phosphate binding"/>
    <property type="evidence" value="ECO:0007669"/>
    <property type="project" value="InterPro"/>
</dbReference>
<name>A0A1L9VGI2_ASPGL</name>
<feature type="region of interest" description="Disordered" evidence="4">
    <location>
        <begin position="1"/>
        <end position="24"/>
    </location>
</feature>
<sequence length="567" mass="63026">MRSLLDPHALSLGEPQPPKQVHSVSVSMPTWDSVVGWGKREDRVVSKMQTVYPRFHIHQVLQDLGAIVRKRFDIADSHLDCMLFPSESTAQRFVLQLRAKDTGKTVEPVTFHLPDGVSTENARWGRFVAVIYDRDLHPQARKTWCILGDGMSSRHGEFCKDRIDIMHSRSPSPAFQTAAPNSDTTELVPAPWTDSARREKQQIKKQIAELVTSEKPGSKRVSPDDVFLYSKGMVAINYVARALLRTLPGSEYNGAVVYGWPYAETPKAVQMAGFERFTLYGRGTARELDELEALLKSGQRIRVLFCEVPCNPLLESSDLLRVRALADEYGFVVACDETLGTFVNIDLLPYADILMTSLTKIFSGASNVMGGSVVVNPQSRHHGTIHSALKSSFEDEYFPLDAVTMSQNSSDFVPRVHHSNTIALSIANLLSSHPSVHHVHYPTMVTSAPLYEKYRRRNGGYGFLLSMIFNHATSAVCFYDALDVRKGPSVGTNFTLAIPYAQLAHFQELEFAAEYGVDRYIVRISVGLEDGEVLMERVREALRAVERVEGADVGVNASASASPHAKL</sequence>
<dbReference type="InterPro" id="IPR015421">
    <property type="entry name" value="PyrdxlP-dep_Trfase_major"/>
</dbReference>
<dbReference type="GO" id="GO:0003962">
    <property type="term" value="F:cystathionine gamma-synthase activity"/>
    <property type="evidence" value="ECO:0007669"/>
    <property type="project" value="TreeGrafter"/>
</dbReference>
<dbReference type="Proteomes" id="UP000184300">
    <property type="component" value="Unassembled WGS sequence"/>
</dbReference>
<reference evidence="6" key="1">
    <citation type="journal article" date="2017" name="Genome Biol.">
        <title>Comparative genomics reveals high biological diversity and specific adaptations in the industrially and medically important fungal genus Aspergillus.</title>
        <authorList>
            <person name="de Vries R.P."/>
            <person name="Riley R."/>
            <person name="Wiebenga A."/>
            <person name="Aguilar-Osorio G."/>
            <person name="Amillis S."/>
            <person name="Uchima C.A."/>
            <person name="Anderluh G."/>
            <person name="Asadollahi M."/>
            <person name="Askin M."/>
            <person name="Barry K."/>
            <person name="Battaglia E."/>
            <person name="Bayram O."/>
            <person name="Benocci T."/>
            <person name="Braus-Stromeyer S.A."/>
            <person name="Caldana C."/>
            <person name="Canovas D."/>
            <person name="Cerqueira G.C."/>
            <person name="Chen F."/>
            <person name="Chen W."/>
            <person name="Choi C."/>
            <person name="Clum A."/>
            <person name="Dos Santos R.A."/>
            <person name="Damasio A.R."/>
            <person name="Diallinas G."/>
            <person name="Emri T."/>
            <person name="Fekete E."/>
            <person name="Flipphi M."/>
            <person name="Freyberg S."/>
            <person name="Gallo A."/>
            <person name="Gournas C."/>
            <person name="Habgood R."/>
            <person name="Hainaut M."/>
            <person name="Harispe M.L."/>
            <person name="Henrissat B."/>
            <person name="Hilden K.S."/>
            <person name="Hope R."/>
            <person name="Hossain A."/>
            <person name="Karabika E."/>
            <person name="Karaffa L."/>
            <person name="Karanyi Z."/>
            <person name="Krasevec N."/>
            <person name="Kuo A."/>
            <person name="Kusch H."/>
            <person name="LaButti K."/>
            <person name="Lagendijk E.L."/>
            <person name="Lapidus A."/>
            <person name="Levasseur A."/>
            <person name="Lindquist E."/>
            <person name="Lipzen A."/>
            <person name="Logrieco A.F."/>
            <person name="MacCabe A."/>
            <person name="Maekelae M.R."/>
            <person name="Malavazi I."/>
            <person name="Melin P."/>
            <person name="Meyer V."/>
            <person name="Mielnichuk N."/>
            <person name="Miskei M."/>
            <person name="Molnar A.P."/>
            <person name="Mule G."/>
            <person name="Ngan C.Y."/>
            <person name="Orejas M."/>
            <person name="Orosz E."/>
            <person name="Ouedraogo J.P."/>
            <person name="Overkamp K.M."/>
            <person name="Park H.-S."/>
            <person name="Perrone G."/>
            <person name="Piumi F."/>
            <person name="Punt P.J."/>
            <person name="Ram A.F."/>
            <person name="Ramon A."/>
            <person name="Rauscher S."/>
            <person name="Record E."/>
            <person name="Riano-Pachon D.M."/>
            <person name="Robert V."/>
            <person name="Roehrig J."/>
            <person name="Ruller R."/>
            <person name="Salamov A."/>
            <person name="Salih N.S."/>
            <person name="Samson R.A."/>
            <person name="Sandor E."/>
            <person name="Sanguinetti M."/>
            <person name="Schuetze T."/>
            <person name="Sepcic K."/>
            <person name="Shelest E."/>
            <person name="Sherlock G."/>
            <person name="Sophianopoulou V."/>
            <person name="Squina F.M."/>
            <person name="Sun H."/>
            <person name="Susca A."/>
            <person name="Todd R.B."/>
            <person name="Tsang A."/>
            <person name="Unkles S.E."/>
            <person name="van de Wiele N."/>
            <person name="van Rossen-Uffink D."/>
            <person name="Oliveira J.V."/>
            <person name="Vesth T.C."/>
            <person name="Visser J."/>
            <person name="Yu J.-H."/>
            <person name="Zhou M."/>
            <person name="Andersen M.R."/>
            <person name="Archer D.B."/>
            <person name="Baker S.E."/>
            <person name="Benoit I."/>
            <person name="Brakhage A.A."/>
            <person name="Braus G.H."/>
            <person name="Fischer R."/>
            <person name="Frisvad J.C."/>
            <person name="Goldman G.H."/>
            <person name="Houbraken J."/>
            <person name="Oakley B."/>
            <person name="Pocsi I."/>
            <person name="Scazzocchio C."/>
            <person name="Seiboth B."/>
            <person name="vanKuyk P.A."/>
            <person name="Wortman J."/>
            <person name="Dyer P.S."/>
            <person name="Grigoriev I.V."/>
        </authorList>
    </citation>
    <scope>NUCLEOTIDE SEQUENCE [LARGE SCALE GENOMIC DNA]</scope>
    <source>
        <strain evidence="6">CBS 516.65</strain>
    </source>
</reference>
<dbReference type="STRING" id="1160497.A0A1L9VGI2"/>